<dbReference type="PANTHER" id="PTHR16897:SF2">
    <property type="entry name" value="OS03G0226600 PROTEIN"/>
    <property type="match status" value="1"/>
</dbReference>
<keyword evidence="1" id="KW-0489">Methyltransferase</keyword>
<evidence type="ECO:0000256" key="1">
    <source>
        <dbReference type="ARBA" id="ARBA00022603"/>
    </source>
</evidence>
<dbReference type="PROSITE" id="PS00022">
    <property type="entry name" value="EGF_1"/>
    <property type="match status" value="1"/>
</dbReference>
<name>C3ZIV1_BRAFL</name>
<evidence type="ECO:0000259" key="3">
    <source>
        <dbReference type="PROSITE" id="PS50853"/>
    </source>
</evidence>
<dbReference type="Gene3D" id="3.40.50.150">
    <property type="entry name" value="Vaccinia Virus protein VP39"/>
    <property type="match status" value="1"/>
</dbReference>
<dbReference type="Pfam" id="PF13489">
    <property type="entry name" value="Methyltransf_23"/>
    <property type="match status" value="1"/>
</dbReference>
<dbReference type="InterPro" id="IPR013783">
    <property type="entry name" value="Ig-like_fold"/>
</dbReference>
<gene>
    <name evidence="4" type="ORF">BRAFLDRAFT_126745</name>
</gene>
<dbReference type="InterPro" id="IPR000742">
    <property type="entry name" value="EGF"/>
</dbReference>
<dbReference type="STRING" id="7739.C3ZIV1"/>
<dbReference type="InterPro" id="IPR029063">
    <property type="entry name" value="SAM-dependent_MTases_sf"/>
</dbReference>
<keyword evidence="2" id="KW-0808">Transferase</keyword>
<dbReference type="Gene3D" id="2.60.120.260">
    <property type="entry name" value="Galactose-binding domain-like"/>
    <property type="match status" value="1"/>
</dbReference>
<dbReference type="Gene3D" id="2.60.40.10">
    <property type="entry name" value="Immunoglobulins"/>
    <property type="match status" value="1"/>
</dbReference>
<dbReference type="PANTHER" id="PTHR16897">
    <property type="entry name" value="OS10G0105400 PROTEIN"/>
    <property type="match status" value="1"/>
</dbReference>
<dbReference type="eggNOG" id="ENOG502RIGR">
    <property type="taxonomic scope" value="Eukaryota"/>
</dbReference>
<dbReference type="PROSITE" id="PS01186">
    <property type="entry name" value="EGF_2"/>
    <property type="match status" value="1"/>
</dbReference>
<dbReference type="InterPro" id="IPR003961">
    <property type="entry name" value="FN3_dom"/>
</dbReference>
<dbReference type="GO" id="GO:0008168">
    <property type="term" value="F:methyltransferase activity"/>
    <property type="evidence" value="ECO:0007669"/>
    <property type="project" value="UniProtKB-KW"/>
</dbReference>
<dbReference type="GO" id="GO:0032259">
    <property type="term" value="P:methylation"/>
    <property type="evidence" value="ECO:0007669"/>
    <property type="project" value="UniProtKB-KW"/>
</dbReference>
<dbReference type="CDD" id="cd00063">
    <property type="entry name" value="FN3"/>
    <property type="match status" value="1"/>
</dbReference>
<protein>
    <recommendedName>
        <fullName evidence="3">Fibronectin type-III domain-containing protein</fullName>
    </recommendedName>
</protein>
<dbReference type="SMART" id="SM00060">
    <property type="entry name" value="FN3"/>
    <property type="match status" value="8"/>
</dbReference>
<dbReference type="EMBL" id="GG666629">
    <property type="protein sequence ID" value="EEN47552.1"/>
    <property type="molecule type" value="Genomic_DNA"/>
</dbReference>
<evidence type="ECO:0000313" key="4">
    <source>
        <dbReference type="EMBL" id="EEN47552.1"/>
    </source>
</evidence>
<reference evidence="4" key="1">
    <citation type="journal article" date="2008" name="Nature">
        <title>The amphioxus genome and the evolution of the chordate karyotype.</title>
        <authorList>
            <consortium name="US DOE Joint Genome Institute (JGI-PGF)"/>
            <person name="Putnam N.H."/>
            <person name="Butts T."/>
            <person name="Ferrier D.E.K."/>
            <person name="Furlong R.F."/>
            <person name="Hellsten U."/>
            <person name="Kawashima T."/>
            <person name="Robinson-Rechavi M."/>
            <person name="Shoguchi E."/>
            <person name="Terry A."/>
            <person name="Yu J.-K."/>
            <person name="Benito-Gutierrez E.L."/>
            <person name="Dubchak I."/>
            <person name="Garcia-Fernandez J."/>
            <person name="Gibson-Brown J.J."/>
            <person name="Grigoriev I.V."/>
            <person name="Horton A.C."/>
            <person name="de Jong P.J."/>
            <person name="Jurka J."/>
            <person name="Kapitonov V.V."/>
            <person name="Kohara Y."/>
            <person name="Kuroki Y."/>
            <person name="Lindquist E."/>
            <person name="Lucas S."/>
            <person name="Osoegawa K."/>
            <person name="Pennacchio L.A."/>
            <person name="Salamov A.A."/>
            <person name="Satou Y."/>
            <person name="Sauka-Spengler T."/>
            <person name="Schmutz J."/>
            <person name="Shin-I T."/>
            <person name="Toyoda A."/>
            <person name="Bronner-Fraser M."/>
            <person name="Fujiyama A."/>
            <person name="Holland L.Z."/>
            <person name="Holland P.W.H."/>
            <person name="Satoh N."/>
            <person name="Rokhsar D.S."/>
        </authorList>
    </citation>
    <scope>NUCLEOTIDE SEQUENCE [LARGE SCALE GENOMIC DNA]</scope>
    <source>
        <strain evidence="4">S238N-H82</strain>
        <tissue evidence="4">Testes</tissue>
    </source>
</reference>
<sequence length="3501" mass="383797">MAKIGRLIKHSGERYLAGFRLFAAAYERGKEIYDRSYESKVPDSILCDPGADLRVLGIGSGSGGIDCVILKKLLQRHNSVYNRVIEPSEDMIKQYKALVWEDRSLSAVKFDWRQQTAEQYFQTNENTFNLIHAIRVLYNVEDHDATLRNMWEQLADGGYMMVAMQSDKSDMGKLWYKLWDEFGQGDRLKTELRTSGDVRQWLDMRGISYVTSVNAMNMNVTECFQDNSKEGSVLLDFLTKTAYLVDEPEMKSMALEYIRRNSTVKDTRVSTMGPGVLLKLCCLMMLLTAELPTQVTANTFCTVDQANGWRTAQLALVDVNSLLGIVSDPDAERARINAEADAAVAALEAEAAFSQQYRTSYRETTCPKTTYFCCSGYEYTQSRCIRICTDPLCNSHLCDNDQCPGCVHDYGTYNGKPARAYDASGMNCYQRCSWRSDSNLCFPGTCERIGSCSCTSGFSGSSCTTIDSTPTFTHWLGKLHENSGGTADLDQNNQEVWTNKIPTRLDFEWFLSYTRPNPDFHSYIRAFKVGIMESKVSWSQKRNTYQVVTGGTINCDMALSNSNPPLDSAIQCTNDQAASLNIIHGDEIEVEISAKLGGYFTYHDFDTGQNHNRYFTDGPYQRTGSGAKWRYDSTTPTHSGTFGQMLDVGDPFTKQVYRMDHTQGDTLREGSTPWIDETLESSASSYTINMAGEDPGVFSVVMTIEDASGGNEAGNIERTRRFYLYDADSTITVDDSAGLAENGDMWISTTVADTDFLWQTNLDQLITVEYMDHFIQHTHHNGKFLNAIAEFFVPVPQANDDVDTTERSRQPIVNQKGVVTFETSYHVDHQGGTTKTSGAWTNVDDLHAGSQSLTISRVDGDTVTAYIRATDILGNQQTDEVSIHIDSTPPIIEDFWLEKNGVEGITVHNSRDLYDCLVKFTTYDIHSGLYTIYWRLVDMADESIVHGDGNLAVRVSSDAEPCTADTCKCTPMEPCYMTKYEIAPDASKMNIPIGEHDSDYYFYVTVTNRARLSTTERLQITVDISPPEPGHVSDNYAGQADIDFQSDPNMHFSWEGFFDHESGVRSYQVFFGTRCGLPGDFGIPVPDSATEKTTTELQHSFTASSLGTYYCTVVAFNRALSASEPVCSDGILYDTSPPSITNIVIENIRARTGAIKDGGGNVWMVDDQLRKVAVDGPSSACSSAARQVADPAIFTDRPTVNVNADLNDDPETVRMATSAGCESDGALGSPFFMIVDKHLLVYWNGSDGESEINDYQVGLSSTESGASSPDIMPLTSTHGHTVFKTRHSGLGEGQEFYLGVTATNKAGLSTTKTIGPIVVDARPPTFSGQVTVTLEDDYLVARWPANGFSDDEDTDLLTYEYAVGHQANREDILEYTALSSVGPCGGATGCTAIHRDSLQWGLHGTHSYYVSVKATDFVGLTTVATSSPYVHYEGEPTAGVVEDINPDPQAPVFDYLQPADADFQTTTSTLSARWSGFLHEHQDISYQVGAGTSPGATDVVGFTSVGQNTEWSRDGLSLTSFQTYYITVKASNSIGDTTVTSDGITVLQDGDALQGAEVIDGQECSDQHDETYQMQTIRSACYDTSPSIYQTSKTAVAAHWSIPPANQAHVTHVQWSIVQDVEGEETVVQDYVNLGMATHGMAVNQDLYLSPAVTYKSKVLFCHQAGCFAPDFITIYPPPVYSSGFLVAPDPPLPGTLHITSPYPDSGTRSADVTFDKFSDLYYPTDDVMNFYDWAVADDSENGKLLTDWATVVPTSSNETTISFSVDGLPRDLTKCLSLVVRGHAHTGLSASVSREIVQCEETSTNRGLNYSTVIDTRHWTEYDIDYTNETTMLSAVWPTLRHRKYEWAVLEDKSGSSLSAMAGHHLSVPNPCDHQDMIECGRTTSEYINVEGLSLEQNKRYIVCIHAEETSITYEKWVETLPDTAVCSSGVTVDVTPPNADAADVWIGSNDKSNYQVSSTELFVQWDGFIDVEEHGVSMHHSGIQRYEYAIAVDFVGLSTTKWSQRVTVDTTPPQKSDTHINVGGSFHFSSSSVTASWEGVFYDTESGVSFFEWAVGSRAGHADIYPFTRVEETEAETDENSPLQLHEGHEYYVSIKAYNGAGLMTMATSWAVVVETSPPEAGNVYDGPTFGTVNDIDFQDDVTTIHAHWDGFYDPHSAIVSYTWSVGGCAGCSDILAPQNVGLLQAVSVDALQLTPGETYYVTVTACNAADLCTTVSSDGVIPDDSPPVAGRVLDGAQGEEASYQASTSSLAAHWYGFNDPHSGLSHYEWRAGTTPGGSNIVGVTQLHLTNVAVKTGLSLPVNTMIYVTVKAYNRVGMSVETTSNVTTAAHFDQTHGSLVSGTQTWRSAVKIRWRFDDSESLVVDQHVSLSNHHGAEVANIKLNGTVYEYTFTELALDDGNNYVAKVIGCNNARLCSQTQTGSLLVDSSKPLTGHFAVNTDHAARLTRHRDSWMTYDNSGTPTLKLAWLGFSDYHSGIDRLMVAVGSGFYGRDKTLNGAPQVLAHGSQVGDQENDEGYVYTGSVQLSSSVSDYSTLYISLWAINGAGLASNVLHSAFQAVPASGSTGSLTLVRRCDAHSCYGHCICAPFNQNCARPTDNTCTQLDSSDSSYSRIEVYDKTDYSLLANGDTSDAAYTYSTCALAANWREATIGSTGRPYRYEWSAGISGQTVGSGLFDLVYDRVWYDVGLETSAVLTLPVRTSLEVGVSYVFYVRAWYTDNIYREFQSNDVRADQTPPKRSSSRKIKDLTSTSEQHDVEYMAQTDSLSVSWEYVFLDAINSGNDYHLEHFELSLGTYPGGEDVKRFADNVVSGTATSHTFTGLSLQSGKTYYTSVRAYNHAGLHSTFHSDGVMVDTVAPTAGVVFDGQAKLENISLFQDVRDMAYTSDATVVSASWHGFNDLDSGINKHFWCIGETNSQSECNIMGWTDTGLMQEGTVTLGNSLTNGQRYYTKVKGQDAAGHQSPVAVSDGFLVDTSPPIPEANLQIGDNLLINPSFEDAVDGGEGWVLEGDSVVQHISSLPTDDFQTKHGRSHLLIHGSMSQTFTTVADQEYRISFFVNHDATTDVPRLTQEGLLTAPGLHQVFKLRNRQVSTVDTTSTEQWDTWQKQIYYFTAVGTSSTVTVQSVGTKAGISLDNFKLQGFVPIGIQESARNSNLFLQHGSYVHVTVLATNAAGLSAALVDLTPPVIGTVLDGSEQDSVDLEYQNSDVICARWPDVADDESGINYCEWALGTSSHLANLMRFTTSYIAEDGKSACIDSSGFIAHGAKVYVIVRCHNHAGQSATASSDGVVLTSVPPSIEHAYVTVVVEPVTQYAPRNHYQYSPDRLHIAWGGFVDPSGIQYYEYMVEGPDFTSAWQEVSWTGEHTATLTDLQLVPGATYIVSVRSVNFLGMQSDSVSTEINIALQGRPSANRQLQISWEEQGKMLINWEGAFGSSNADLYYEVSVGLVEGGSKAGLWYETKQTNMTVSSLDQTKEYHITVNAINSAGMYITIKGHLQG</sequence>
<accession>C3ZIV1</accession>
<dbReference type="SUPFAM" id="SSF53335">
    <property type="entry name" value="S-adenosyl-L-methionine-dependent methyltransferases"/>
    <property type="match status" value="1"/>
</dbReference>
<evidence type="ECO:0000256" key="2">
    <source>
        <dbReference type="ARBA" id="ARBA00022679"/>
    </source>
</evidence>
<organism>
    <name type="scientific">Branchiostoma floridae</name>
    <name type="common">Florida lancelet</name>
    <name type="synonym">Amphioxus</name>
    <dbReference type="NCBI Taxonomy" id="7739"/>
    <lineage>
        <taxon>Eukaryota</taxon>
        <taxon>Metazoa</taxon>
        <taxon>Chordata</taxon>
        <taxon>Cephalochordata</taxon>
        <taxon>Leptocardii</taxon>
        <taxon>Amphioxiformes</taxon>
        <taxon>Branchiostomatidae</taxon>
        <taxon>Branchiostoma</taxon>
    </lineage>
</organism>
<dbReference type="SUPFAM" id="SSF49265">
    <property type="entry name" value="Fibronectin type III"/>
    <property type="match status" value="3"/>
</dbReference>
<dbReference type="InParanoid" id="C3ZIV1"/>
<dbReference type="InterPro" id="IPR036116">
    <property type="entry name" value="FN3_sf"/>
</dbReference>
<feature type="domain" description="Fibronectin type-III" evidence="3">
    <location>
        <begin position="2752"/>
        <end position="2860"/>
    </location>
</feature>
<dbReference type="FunFam" id="3.40.50.150:FF:000118">
    <property type="entry name" value="Histamine N-methyltransferase"/>
    <property type="match status" value="1"/>
</dbReference>
<proteinExistence type="predicted"/>
<dbReference type="PROSITE" id="PS50853">
    <property type="entry name" value="FN3"/>
    <property type="match status" value="1"/>
</dbReference>